<dbReference type="AlphaFoldDB" id="A0AA97F6Z7"/>
<dbReference type="EMBL" id="CP136594">
    <property type="protein sequence ID" value="WOE74247.1"/>
    <property type="molecule type" value="Genomic_DNA"/>
</dbReference>
<name>A0AA97F6Z7_9SPHN</name>
<gene>
    <name evidence="2" type="ORF">RB602_10310</name>
</gene>
<evidence type="ECO:0000313" key="2">
    <source>
        <dbReference type="EMBL" id="WOE74247.1"/>
    </source>
</evidence>
<keyword evidence="3" id="KW-1185">Reference proteome</keyword>
<feature type="domain" description="Hda lid" evidence="1">
    <location>
        <begin position="135"/>
        <end position="188"/>
    </location>
</feature>
<sequence length="208" mass="22976">MSQIALPLTSRPSSTDYLVTEANAEVAHQLKNWAHWPYKGAVLFGSQASGKTSMGQVFARDSKGILVDDAHLIEPAEIFHKWNQAQQESRPILIIFPDTVALDAIALPDLKSRLAASQHIIIGQPDAAMISALFEKLGRMRGMDITPRLAEYAAARCERSYQAVSDLVTELDRITLEQRKPVTMAMMRDLFGRTNDHDDDDSDQAGAA</sequence>
<proteinExistence type="predicted"/>
<dbReference type="SUPFAM" id="SSF52540">
    <property type="entry name" value="P-loop containing nucleoside triphosphate hydrolases"/>
    <property type="match status" value="1"/>
</dbReference>
<dbReference type="Pfam" id="PF22688">
    <property type="entry name" value="Hda_lid"/>
    <property type="match status" value="1"/>
</dbReference>
<dbReference type="InterPro" id="IPR055199">
    <property type="entry name" value="Hda_lid"/>
</dbReference>
<evidence type="ECO:0000313" key="3">
    <source>
        <dbReference type="Proteomes" id="UP001302429"/>
    </source>
</evidence>
<dbReference type="RefSeq" id="WP_317080483.1">
    <property type="nucleotide sequence ID" value="NZ_CP136594.1"/>
</dbReference>
<protein>
    <submittedName>
        <fullName evidence="2">Chromosomal replication initiator DnaA</fullName>
    </submittedName>
</protein>
<organism evidence="2 3">
    <name type="scientific">Alterisphingorhabdus coralli</name>
    <dbReference type="NCBI Taxonomy" id="3071408"/>
    <lineage>
        <taxon>Bacteria</taxon>
        <taxon>Pseudomonadati</taxon>
        <taxon>Pseudomonadota</taxon>
        <taxon>Alphaproteobacteria</taxon>
        <taxon>Sphingomonadales</taxon>
        <taxon>Sphingomonadaceae</taxon>
        <taxon>Alterisphingorhabdus (ex Yan et al. 2024)</taxon>
    </lineage>
</organism>
<dbReference type="Proteomes" id="UP001302429">
    <property type="component" value="Chromosome"/>
</dbReference>
<dbReference type="Gene3D" id="1.10.8.60">
    <property type="match status" value="1"/>
</dbReference>
<reference evidence="2 3" key="1">
    <citation type="submission" date="2023-10" db="EMBL/GenBank/DDBJ databases">
        <title>Complete genome sequence of a Sphingomonadaceae bacterium.</title>
        <authorList>
            <person name="Yan C."/>
        </authorList>
    </citation>
    <scope>NUCLEOTIDE SEQUENCE [LARGE SCALE GENOMIC DNA]</scope>
    <source>
        <strain evidence="2 3">SCSIO 66989</strain>
    </source>
</reference>
<dbReference type="KEGG" id="acoa:RB602_10310"/>
<dbReference type="InterPro" id="IPR027417">
    <property type="entry name" value="P-loop_NTPase"/>
</dbReference>
<accession>A0AA97F6Z7</accession>
<evidence type="ECO:0000259" key="1">
    <source>
        <dbReference type="Pfam" id="PF22688"/>
    </source>
</evidence>